<feature type="transmembrane region" description="Helical" evidence="9">
    <location>
        <begin position="304"/>
        <end position="321"/>
    </location>
</feature>
<dbReference type="GO" id="GO:0005886">
    <property type="term" value="C:plasma membrane"/>
    <property type="evidence" value="ECO:0007669"/>
    <property type="project" value="TreeGrafter"/>
</dbReference>
<evidence type="ECO:0000256" key="5">
    <source>
        <dbReference type="ARBA" id="ARBA00023136"/>
    </source>
</evidence>
<dbReference type="PANTHER" id="PTHR24238:SF57">
    <property type="entry name" value="G-PROTEIN COUPLED RECEPTOR 83"/>
    <property type="match status" value="1"/>
</dbReference>
<evidence type="ECO:0000256" key="8">
    <source>
        <dbReference type="RuleBase" id="RU000688"/>
    </source>
</evidence>
<dbReference type="PANTHER" id="PTHR24238">
    <property type="entry name" value="G-PROTEIN COUPLED RECEPTOR"/>
    <property type="match status" value="1"/>
</dbReference>
<evidence type="ECO:0000313" key="11">
    <source>
        <dbReference type="EnsemblMetazoa" id="CLYHEMP022032.1"/>
    </source>
</evidence>
<feature type="domain" description="G-protein coupled receptors family 1 profile" evidence="10">
    <location>
        <begin position="54"/>
        <end position="320"/>
    </location>
</feature>
<evidence type="ECO:0000256" key="3">
    <source>
        <dbReference type="ARBA" id="ARBA00022989"/>
    </source>
</evidence>
<evidence type="ECO:0000256" key="9">
    <source>
        <dbReference type="SAM" id="Phobius"/>
    </source>
</evidence>
<feature type="transmembrane region" description="Helical" evidence="9">
    <location>
        <begin position="201"/>
        <end position="221"/>
    </location>
</feature>
<protein>
    <recommendedName>
        <fullName evidence="10">G-protein coupled receptors family 1 profile domain-containing protein</fullName>
    </recommendedName>
</protein>
<dbReference type="InterPro" id="IPR017452">
    <property type="entry name" value="GPCR_Rhodpsn_7TM"/>
</dbReference>
<dbReference type="Gene3D" id="1.20.1070.10">
    <property type="entry name" value="Rhodopsin 7-helix transmembrane proteins"/>
    <property type="match status" value="1"/>
</dbReference>
<feature type="transmembrane region" description="Helical" evidence="9">
    <location>
        <begin position="258"/>
        <end position="284"/>
    </location>
</feature>
<feature type="transmembrane region" description="Helical" evidence="9">
    <location>
        <begin position="76"/>
        <end position="100"/>
    </location>
</feature>
<evidence type="ECO:0000256" key="1">
    <source>
        <dbReference type="ARBA" id="ARBA00004141"/>
    </source>
</evidence>
<evidence type="ECO:0000256" key="2">
    <source>
        <dbReference type="ARBA" id="ARBA00022692"/>
    </source>
</evidence>
<dbReference type="GO" id="GO:0008188">
    <property type="term" value="F:neuropeptide receptor activity"/>
    <property type="evidence" value="ECO:0007669"/>
    <property type="project" value="TreeGrafter"/>
</dbReference>
<reference evidence="11" key="1">
    <citation type="submission" date="2021-01" db="UniProtKB">
        <authorList>
            <consortium name="EnsemblMetazoa"/>
        </authorList>
    </citation>
    <scope>IDENTIFICATION</scope>
</reference>
<dbReference type="InterPro" id="IPR000276">
    <property type="entry name" value="GPCR_Rhodpsn"/>
</dbReference>
<feature type="transmembrane region" description="Helical" evidence="9">
    <location>
        <begin position="106"/>
        <end position="134"/>
    </location>
</feature>
<dbReference type="PROSITE" id="PS00237">
    <property type="entry name" value="G_PROTEIN_RECEP_F1_1"/>
    <property type="match status" value="1"/>
</dbReference>
<dbReference type="SUPFAM" id="SSF81321">
    <property type="entry name" value="Family A G protein-coupled receptor-like"/>
    <property type="match status" value="1"/>
</dbReference>
<dbReference type="OrthoDB" id="10036964at2759"/>
<dbReference type="AlphaFoldDB" id="A0A7M5XEJ3"/>
<evidence type="ECO:0000256" key="7">
    <source>
        <dbReference type="ARBA" id="ARBA00023224"/>
    </source>
</evidence>
<sequence length="367" mass="42009">AMTFQNNSSLLKKYQPLSASGGTQQSLAMEVTYLPSEILNIIALVIPCLLGTFGNLLVTYVFMWKKRRMRKPFESLLSILAVVDMFASMVVPVLFIYGAITKYRRWHFGYIGCKMISSFFPISVTLSQGILVLISYERYKSIKAPFERSLRQSFILVWMLITFVIGLILVSPYVYVLELVTSDQYGINTCIPSEKETSIMLLYSIGNVIRDFGATFVMITLGRMSNNVLKRSNTQLNADMTQFTDGPRCRNMEKARKMLIVVVIVFSTCVIPLDVFQFIVYILYHVGVTFSKRAYETVLTFNSVLSVLQIMNSATNVVIYSRMHKDFTRSLFSNARKTLRNFSQIVREFRMSDQKKEQSTELLDLSL</sequence>
<dbReference type="PROSITE" id="PS50262">
    <property type="entry name" value="G_PROTEIN_RECEP_F1_2"/>
    <property type="match status" value="1"/>
</dbReference>
<evidence type="ECO:0000256" key="6">
    <source>
        <dbReference type="ARBA" id="ARBA00023170"/>
    </source>
</evidence>
<feature type="transmembrane region" description="Helical" evidence="9">
    <location>
        <begin position="38"/>
        <end position="64"/>
    </location>
</feature>
<proteinExistence type="inferred from homology"/>
<dbReference type="Pfam" id="PF00001">
    <property type="entry name" value="7tm_1"/>
    <property type="match status" value="1"/>
</dbReference>
<keyword evidence="6 8" id="KW-0675">Receptor</keyword>
<comment type="similarity">
    <text evidence="8">Belongs to the G-protein coupled receptor 1 family.</text>
</comment>
<keyword evidence="2 8" id="KW-0812">Transmembrane</keyword>
<evidence type="ECO:0000259" key="10">
    <source>
        <dbReference type="PROSITE" id="PS50262"/>
    </source>
</evidence>
<comment type="subcellular location">
    <subcellularLocation>
        <location evidence="1">Membrane</location>
        <topology evidence="1">Multi-pass membrane protein</topology>
    </subcellularLocation>
</comment>
<evidence type="ECO:0000256" key="4">
    <source>
        <dbReference type="ARBA" id="ARBA00023040"/>
    </source>
</evidence>
<dbReference type="CDD" id="cd00637">
    <property type="entry name" value="7tm_classA_rhodopsin-like"/>
    <property type="match status" value="1"/>
</dbReference>
<dbReference type="EnsemblMetazoa" id="CLYHEMT022032.1">
    <property type="protein sequence ID" value="CLYHEMP022032.1"/>
    <property type="gene ID" value="CLYHEMG022032"/>
</dbReference>
<feature type="transmembrane region" description="Helical" evidence="9">
    <location>
        <begin position="155"/>
        <end position="175"/>
    </location>
</feature>
<organism evidence="11 12">
    <name type="scientific">Clytia hemisphaerica</name>
    <dbReference type="NCBI Taxonomy" id="252671"/>
    <lineage>
        <taxon>Eukaryota</taxon>
        <taxon>Metazoa</taxon>
        <taxon>Cnidaria</taxon>
        <taxon>Hydrozoa</taxon>
        <taxon>Hydroidolina</taxon>
        <taxon>Leptothecata</taxon>
        <taxon>Obeliida</taxon>
        <taxon>Clytiidae</taxon>
        <taxon>Clytia</taxon>
    </lineage>
</organism>
<keyword evidence="3 9" id="KW-1133">Transmembrane helix</keyword>
<dbReference type="PRINTS" id="PR00237">
    <property type="entry name" value="GPCRRHODOPSN"/>
</dbReference>
<name>A0A7M5XEJ3_9CNID</name>
<keyword evidence="4 8" id="KW-0297">G-protein coupled receptor</keyword>
<keyword evidence="7 8" id="KW-0807">Transducer</keyword>
<keyword evidence="5 9" id="KW-0472">Membrane</keyword>
<dbReference type="Proteomes" id="UP000594262">
    <property type="component" value="Unplaced"/>
</dbReference>
<keyword evidence="12" id="KW-1185">Reference proteome</keyword>
<evidence type="ECO:0000313" key="12">
    <source>
        <dbReference type="Proteomes" id="UP000594262"/>
    </source>
</evidence>
<accession>A0A7M5XEJ3</accession>